<proteinExistence type="predicted"/>
<dbReference type="Proteomes" id="UP000285060">
    <property type="component" value="Unassembled WGS sequence"/>
</dbReference>
<gene>
    <name evidence="1" type="ORF">DYB32_002202</name>
</gene>
<evidence type="ECO:0000313" key="2">
    <source>
        <dbReference type="Proteomes" id="UP000285060"/>
    </source>
</evidence>
<dbReference type="VEuPathDB" id="FungiDB:H310_01992"/>
<dbReference type="AlphaFoldDB" id="A0A3R6VRH0"/>
<protein>
    <submittedName>
        <fullName evidence="1">Uncharacterized protein</fullName>
    </submittedName>
</protein>
<dbReference type="EMBL" id="QUSY01000083">
    <property type="protein sequence ID" value="RHY33260.1"/>
    <property type="molecule type" value="Genomic_DNA"/>
</dbReference>
<organism evidence="1 2">
    <name type="scientific">Aphanomyces invadans</name>
    <dbReference type="NCBI Taxonomy" id="157072"/>
    <lineage>
        <taxon>Eukaryota</taxon>
        <taxon>Sar</taxon>
        <taxon>Stramenopiles</taxon>
        <taxon>Oomycota</taxon>
        <taxon>Saprolegniomycetes</taxon>
        <taxon>Saprolegniales</taxon>
        <taxon>Verrucalvaceae</taxon>
        <taxon>Aphanomyces</taxon>
    </lineage>
</organism>
<accession>A0A3R6VRH0</accession>
<sequence length="228" mass="26077">MNGLAALKNCLASSVPDEADSRLITSWHTERQLACRVVYDFDRMHKLLAKAWLCKVPQEVVFLDLCDQLAVVALRYGIPFDRTLVSEAHSMLAAIRQEKLFLVEVESLIAVQCNQFDLLASDKWFRAMAHALEMEQQAAMDLVVFKRASVRVAEALHVAMASNSYDALHGALDQVDRHHLHRDYTLRDLVLRAKDAVQTFKNIRHELRHARLKDPTPDENRHDELDVL</sequence>
<evidence type="ECO:0000313" key="1">
    <source>
        <dbReference type="EMBL" id="RHY33260.1"/>
    </source>
</evidence>
<comment type="caution">
    <text evidence="1">The sequence shown here is derived from an EMBL/GenBank/DDBJ whole genome shotgun (WGS) entry which is preliminary data.</text>
</comment>
<keyword evidence="2" id="KW-1185">Reference proteome</keyword>
<reference evidence="1 2" key="1">
    <citation type="submission" date="2018-08" db="EMBL/GenBank/DDBJ databases">
        <title>Aphanomyces genome sequencing and annotation.</title>
        <authorList>
            <person name="Minardi D."/>
            <person name="Oidtmann B."/>
            <person name="Van Der Giezen M."/>
            <person name="Studholme D.J."/>
        </authorList>
    </citation>
    <scope>NUCLEOTIDE SEQUENCE [LARGE SCALE GENOMIC DNA]</scope>
    <source>
        <strain evidence="1 2">NJM0002</strain>
    </source>
</reference>
<name>A0A3R6VRH0_9STRA</name>